<dbReference type="EMBL" id="RKMH01000006">
    <property type="protein sequence ID" value="RPA62158.1"/>
    <property type="molecule type" value="Genomic_DNA"/>
</dbReference>
<protein>
    <submittedName>
        <fullName evidence="1">Uncharacterized protein</fullName>
    </submittedName>
</protein>
<proteinExistence type="predicted"/>
<comment type="caution">
    <text evidence="1">The sequence shown here is derived from an EMBL/GenBank/DDBJ whole genome shotgun (WGS) entry which is preliminary data.</text>
</comment>
<sequence length="109" mass="11797">MEHIASEAIDAAAGQLRKKAAENHAQVVFVVAHVLDYPTVEAFSSPLLAHHLPKPDLPTNVDALWMLFGESTALGSAERTLIGTDAQSPFQFQLEVADDSAPDCRKDDE</sequence>
<accession>A0A3N4GKP7</accession>
<dbReference type="Proteomes" id="UP000267536">
    <property type="component" value="Unassembled WGS sequence"/>
</dbReference>
<organism evidence="1 2">
    <name type="scientific">Gordonia oryzae</name>
    <dbReference type="NCBI Taxonomy" id="2487349"/>
    <lineage>
        <taxon>Bacteria</taxon>
        <taxon>Bacillati</taxon>
        <taxon>Actinomycetota</taxon>
        <taxon>Actinomycetes</taxon>
        <taxon>Mycobacteriales</taxon>
        <taxon>Gordoniaceae</taxon>
        <taxon>Gordonia</taxon>
    </lineage>
</organism>
<evidence type="ECO:0000313" key="1">
    <source>
        <dbReference type="EMBL" id="RPA62158.1"/>
    </source>
</evidence>
<dbReference type="RefSeq" id="WP_123928402.1">
    <property type="nucleotide sequence ID" value="NZ_JBPSDP010000005.1"/>
</dbReference>
<dbReference type="AlphaFoldDB" id="A0A3N4GKP7"/>
<reference evidence="1 2" key="1">
    <citation type="submission" date="2018-11" db="EMBL/GenBank/DDBJ databases">
        <title>Draft genome sequence of Gordonia sp. RS15-1S isolated from rice stems.</title>
        <authorList>
            <person name="Muangham S."/>
        </authorList>
    </citation>
    <scope>NUCLEOTIDE SEQUENCE [LARGE SCALE GENOMIC DNA]</scope>
    <source>
        <strain evidence="1 2">RS15-1S</strain>
    </source>
</reference>
<keyword evidence="2" id="KW-1185">Reference proteome</keyword>
<dbReference type="OrthoDB" id="3383597at2"/>
<evidence type="ECO:0000313" key="2">
    <source>
        <dbReference type="Proteomes" id="UP000267536"/>
    </source>
</evidence>
<name>A0A3N4GKP7_9ACTN</name>
<gene>
    <name evidence="1" type="ORF">EF294_08990</name>
</gene>